<dbReference type="GO" id="GO:0009536">
    <property type="term" value="C:plastid"/>
    <property type="evidence" value="ECO:0007669"/>
    <property type="project" value="UniProtKB-SubCell"/>
</dbReference>
<keyword evidence="6" id="KW-1185">Reference proteome</keyword>
<evidence type="ECO:0000313" key="5">
    <source>
        <dbReference type="EMBL" id="KAG0469449.1"/>
    </source>
</evidence>
<sequence>MATSAAVLWSPLHELTKPSPVSPERFRSSHLSLDAKHPLTSGRLQTMNSIPTTRVAASVAGAYGKISESVEKGKEAAVEEEHKTVEAIKTELYRALQGSFRGVFGVKSAEKLEIEELVMKLESRNPTPNPTDHLMDKVHGCWKLIYSTVVILGSKRTKLGLRDFINLGDIYQIIDVEKAKAKNVINFNAKGIKSLTGQLIIEALYRIASKTRVNIELENSSITPAQFMCLFQKNYDLLIAIFNPEGWLEITYVDEFMRIGRDDKGNIFVMERAEQEFSKH</sequence>
<name>A0A835UN73_VANPL</name>
<evidence type="ECO:0000259" key="4">
    <source>
        <dbReference type="Pfam" id="PF04755"/>
    </source>
</evidence>
<gene>
    <name evidence="5" type="ORF">HPP92_016149</name>
</gene>
<feature type="domain" description="Plastid lipid-associated protein/fibrillin conserved" evidence="4">
    <location>
        <begin position="87"/>
        <end position="270"/>
    </location>
</feature>
<dbReference type="OrthoDB" id="787100at2759"/>
<evidence type="ECO:0000256" key="1">
    <source>
        <dbReference type="ARBA" id="ARBA00004474"/>
    </source>
</evidence>
<accession>A0A835UN73</accession>
<dbReference type="EMBL" id="JADCNL010000008">
    <property type="protein sequence ID" value="KAG0469449.1"/>
    <property type="molecule type" value="Genomic_DNA"/>
</dbReference>
<reference evidence="5 6" key="1">
    <citation type="journal article" date="2020" name="Nat. Food">
        <title>A phased Vanilla planifolia genome enables genetic improvement of flavour and production.</title>
        <authorList>
            <person name="Hasing T."/>
            <person name="Tang H."/>
            <person name="Brym M."/>
            <person name="Khazi F."/>
            <person name="Huang T."/>
            <person name="Chambers A.H."/>
        </authorList>
    </citation>
    <scope>NUCLEOTIDE SEQUENCE [LARGE SCALE GENOMIC DNA]</scope>
    <source>
        <tissue evidence="5">Leaf</tissue>
    </source>
</reference>
<protein>
    <recommendedName>
        <fullName evidence="4">Plastid lipid-associated protein/fibrillin conserved domain-containing protein</fullName>
    </recommendedName>
</protein>
<keyword evidence="2" id="KW-0934">Plastid</keyword>
<dbReference type="Pfam" id="PF04755">
    <property type="entry name" value="PAP_fibrillin"/>
    <property type="match status" value="1"/>
</dbReference>
<evidence type="ECO:0000313" key="6">
    <source>
        <dbReference type="Proteomes" id="UP000636800"/>
    </source>
</evidence>
<comment type="subcellular location">
    <subcellularLocation>
        <location evidence="1">Plastid</location>
    </subcellularLocation>
</comment>
<dbReference type="AlphaFoldDB" id="A0A835UN73"/>
<comment type="caution">
    <text evidence="5">The sequence shown here is derived from an EMBL/GenBank/DDBJ whole genome shotgun (WGS) entry which is preliminary data.</text>
</comment>
<keyword evidence="3" id="KW-0809">Transit peptide</keyword>
<dbReference type="InterPro" id="IPR039633">
    <property type="entry name" value="PAP"/>
</dbReference>
<organism evidence="5 6">
    <name type="scientific">Vanilla planifolia</name>
    <name type="common">Vanilla</name>
    <dbReference type="NCBI Taxonomy" id="51239"/>
    <lineage>
        <taxon>Eukaryota</taxon>
        <taxon>Viridiplantae</taxon>
        <taxon>Streptophyta</taxon>
        <taxon>Embryophyta</taxon>
        <taxon>Tracheophyta</taxon>
        <taxon>Spermatophyta</taxon>
        <taxon>Magnoliopsida</taxon>
        <taxon>Liliopsida</taxon>
        <taxon>Asparagales</taxon>
        <taxon>Orchidaceae</taxon>
        <taxon>Vanilloideae</taxon>
        <taxon>Vanilleae</taxon>
        <taxon>Vanilla</taxon>
    </lineage>
</organism>
<dbReference type="InterPro" id="IPR006843">
    <property type="entry name" value="PAP/fibrillin_dom"/>
</dbReference>
<proteinExistence type="predicted"/>
<evidence type="ECO:0000256" key="2">
    <source>
        <dbReference type="ARBA" id="ARBA00022640"/>
    </source>
</evidence>
<dbReference type="Proteomes" id="UP000636800">
    <property type="component" value="Unassembled WGS sequence"/>
</dbReference>
<dbReference type="PANTHER" id="PTHR31906">
    <property type="entry name" value="PLASTID-LIPID-ASSOCIATED PROTEIN 4, CHLOROPLASTIC-RELATED"/>
    <property type="match status" value="1"/>
</dbReference>
<evidence type="ECO:0000256" key="3">
    <source>
        <dbReference type="ARBA" id="ARBA00022946"/>
    </source>
</evidence>